<evidence type="ECO:0000313" key="3">
    <source>
        <dbReference type="Proteomes" id="UP000285710"/>
    </source>
</evidence>
<dbReference type="Pfam" id="PF05235">
    <property type="entry name" value="CHAD"/>
    <property type="match status" value="1"/>
</dbReference>
<dbReference type="PANTHER" id="PTHR39339:SF1">
    <property type="entry name" value="CHAD DOMAIN-CONTAINING PROTEIN"/>
    <property type="match status" value="1"/>
</dbReference>
<dbReference type="Proteomes" id="UP000285710">
    <property type="component" value="Unassembled WGS sequence"/>
</dbReference>
<dbReference type="PANTHER" id="PTHR39339">
    <property type="entry name" value="SLR1444 PROTEIN"/>
    <property type="match status" value="1"/>
</dbReference>
<dbReference type="PROSITE" id="PS51708">
    <property type="entry name" value="CHAD"/>
    <property type="match status" value="1"/>
</dbReference>
<gene>
    <name evidence="2" type="ORF">D2T33_15755</name>
</gene>
<dbReference type="Gene3D" id="1.40.20.10">
    <property type="entry name" value="CHAD domain"/>
    <property type="match status" value="1"/>
</dbReference>
<sequence>MSDTEATRYHLPPGAAGLLTDGDMGGLRPVVTLAEAVPFTVLDCFDQSLREAGLLLFAARDRLDLLLPDGRDLSQTGAASFVGDLPEGPVRDVLAGVVSPLRRLLPVGTGELREGTLALLDDEGKTHARALLHLFTGTGGADVLLATPRGLRGYDAALIRLRDRLIACGGAAVEGDALYRALFPDFPLYTNKPALRIAPDETAFQTARAIIASLIPVLRANEPGIIADLDTEFLHDYRVALRKIRSVLSLFRGVFDPDQTMRLKGRVSALMTPTGRLRDLDVYLLEREQFEDLLPEGLSGGLDAMFDLFAAERATAQARLAKHLQSGRYAREIEALRKIFSGGKALRRGAGADIPSHDLACKLIWKRYRKICRMASDIGPDTADTEIHQLRIHCKKLRYLMEFFGPAFPSDAFAPLLKSLKRLQDSLGLFNDYSVQQASLRAFVSDLGDHQPHGIAIAQSVGALIAVLHRRQIEERDRIIGSFETFSSPQVRRAFRDLFHREDAPS</sequence>
<dbReference type="AlphaFoldDB" id="A0A443IPM9"/>
<keyword evidence="3" id="KW-1185">Reference proteome</keyword>
<dbReference type="RefSeq" id="WP_128270407.1">
    <property type="nucleotide sequence ID" value="NZ_SAUW01000017.1"/>
</dbReference>
<comment type="caution">
    <text evidence="2">The sequence shown here is derived from an EMBL/GenBank/DDBJ whole genome shotgun (WGS) entry which is preliminary data.</text>
</comment>
<organism evidence="2 3">
    <name type="scientific">Paenirhodobacter populi</name>
    <dbReference type="NCBI Taxonomy" id="2306993"/>
    <lineage>
        <taxon>Bacteria</taxon>
        <taxon>Pseudomonadati</taxon>
        <taxon>Pseudomonadota</taxon>
        <taxon>Alphaproteobacteria</taxon>
        <taxon>Rhodobacterales</taxon>
        <taxon>Rhodobacter group</taxon>
        <taxon>Paenirhodobacter</taxon>
    </lineage>
</organism>
<evidence type="ECO:0000259" key="1">
    <source>
        <dbReference type="PROSITE" id="PS51708"/>
    </source>
</evidence>
<dbReference type="EMBL" id="SAUW01000017">
    <property type="protein sequence ID" value="RWR08549.1"/>
    <property type="molecule type" value="Genomic_DNA"/>
</dbReference>
<evidence type="ECO:0000313" key="2">
    <source>
        <dbReference type="EMBL" id="RWR08549.1"/>
    </source>
</evidence>
<accession>A0A443IPM9</accession>
<dbReference type="InterPro" id="IPR038186">
    <property type="entry name" value="CHAD_dom_sf"/>
</dbReference>
<dbReference type="InterPro" id="IPR007899">
    <property type="entry name" value="CHAD_dom"/>
</dbReference>
<dbReference type="SMART" id="SM00880">
    <property type="entry name" value="CHAD"/>
    <property type="match status" value="1"/>
</dbReference>
<name>A0A443IPM9_9RHOB</name>
<reference evidence="2 3" key="1">
    <citation type="submission" date="2019-01" db="EMBL/GenBank/DDBJ databases">
        <title>Sinorhodobacter populi sp. nov. isolated from the symptomatic bark tissue of Populus euramericana canker.</title>
        <authorList>
            <person name="Xu G."/>
        </authorList>
    </citation>
    <scope>NUCLEOTIDE SEQUENCE [LARGE SCALE GENOMIC DNA]</scope>
    <source>
        <strain evidence="2 3">2D-5</strain>
    </source>
</reference>
<reference evidence="2 3" key="2">
    <citation type="submission" date="2019-01" db="EMBL/GenBank/DDBJ databases">
        <authorList>
            <person name="Li Y."/>
        </authorList>
    </citation>
    <scope>NUCLEOTIDE SEQUENCE [LARGE SCALE GENOMIC DNA]</scope>
    <source>
        <strain evidence="2 3">2D-5</strain>
    </source>
</reference>
<protein>
    <submittedName>
        <fullName evidence="2">CHAD domain-containing protein</fullName>
    </submittedName>
</protein>
<proteinExistence type="predicted"/>
<feature type="domain" description="CHAD" evidence="1">
    <location>
        <begin position="200"/>
        <end position="504"/>
    </location>
</feature>